<dbReference type="GO" id="GO:0042162">
    <property type="term" value="F:telomeric DNA binding"/>
    <property type="evidence" value="ECO:0007669"/>
    <property type="project" value="InterPro"/>
</dbReference>
<feature type="compositionally biased region" description="Basic and acidic residues" evidence="18">
    <location>
        <begin position="333"/>
        <end position="342"/>
    </location>
</feature>
<comment type="similarity">
    <text evidence="3">Belongs to the ku80 family.</text>
</comment>
<dbReference type="PANTHER" id="PTHR12604:SF4">
    <property type="entry name" value="X-RAY REPAIR CROSS-COMPLEMENTING PROTEIN 5"/>
    <property type="match status" value="1"/>
</dbReference>
<dbReference type="InterPro" id="IPR005161">
    <property type="entry name" value="Ku_N"/>
</dbReference>
<dbReference type="InterPro" id="IPR024193">
    <property type="entry name" value="Ku80"/>
</dbReference>
<keyword evidence="14" id="KW-0233">DNA recombination</keyword>
<dbReference type="Gene3D" id="2.40.290.10">
    <property type="match status" value="1"/>
</dbReference>
<evidence type="ECO:0000256" key="4">
    <source>
        <dbReference type="ARBA" id="ARBA00012551"/>
    </source>
</evidence>
<evidence type="ECO:0000256" key="1">
    <source>
        <dbReference type="ARBA" id="ARBA00004123"/>
    </source>
</evidence>
<dbReference type="InterPro" id="IPR036465">
    <property type="entry name" value="vWFA_dom_sf"/>
</dbReference>
<comment type="caution">
    <text evidence="20">The sequence shown here is derived from an EMBL/GenBank/DDBJ whole genome shotgun (WGS) entry which is preliminary data.</text>
</comment>
<evidence type="ECO:0000313" key="20">
    <source>
        <dbReference type="EMBL" id="CAE6462403.1"/>
    </source>
</evidence>
<dbReference type="GO" id="GO:0016787">
    <property type="term" value="F:hydrolase activity"/>
    <property type="evidence" value="ECO:0007669"/>
    <property type="project" value="UniProtKB-KW"/>
</dbReference>
<dbReference type="Gene3D" id="1.25.40.240">
    <property type="entry name" value="Ku, C-terminal domain"/>
    <property type="match status" value="1"/>
</dbReference>
<dbReference type="GO" id="GO:0005524">
    <property type="term" value="F:ATP binding"/>
    <property type="evidence" value="ECO:0007669"/>
    <property type="project" value="UniProtKB-KW"/>
</dbReference>
<dbReference type="Pfam" id="PF02735">
    <property type="entry name" value="Ku"/>
    <property type="match status" value="1"/>
</dbReference>
<dbReference type="GO" id="GO:0003684">
    <property type="term" value="F:damaged DNA binding"/>
    <property type="evidence" value="ECO:0007669"/>
    <property type="project" value="InterPro"/>
</dbReference>
<evidence type="ECO:0000256" key="12">
    <source>
        <dbReference type="ARBA" id="ARBA00022895"/>
    </source>
</evidence>
<dbReference type="CDD" id="cd00873">
    <property type="entry name" value="KU80"/>
    <property type="match status" value="1"/>
</dbReference>
<name>A0A8H3BQR4_9AGAM</name>
<evidence type="ECO:0000256" key="16">
    <source>
        <dbReference type="ARBA" id="ARBA00023242"/>
    </source>
</evidence>
<evidence type="ECO:0000256" key="11">
    <source>
        <dbReference type="ARBA" id="ARBA00022840"/>
    </source>
</evidence>
<dbReference type="AlphaFoldDB" id="A0A8H3BQR4"/>
<dbReference type="SUPFAM" id="SSF53300">
    <property type="entry name" value="vWA-like"/>
    <property type="match status" value="1"/>
</dbReference>
<dbReference type="SUPFAM" id="SSF101420">
    <property type="entry name" value="C-terminal domain of Ku80"/>
    <property type="match status" value="1"/>
</dbReference>
<protein>
    <recommendedName>
        <fullName evidence="5">ATP-dependent DNA helicase II subunit 2</fullName>
        <ecNumber evidence="4">3.6.4.12</ecNumber>
    </recommendedName>
    <alternativeName>
        <fullName evidence="17">ATP-dependent DNA helicase II subunit Ku80</fullName>
    </alternativeName>
</protein>
<dbReference type="GO" id="GO:0006310">
    <property type="term" value="P:DNA recombination"/>
    <property type="evidence" value="ECO:0007669"/>
    <property type="project" value="UniProtKB-KW"/>
</dbReference>
<evidence type="ECO:0000256" key="18">
    <source>
        <dbReference type="SAM" id="MobiDB-lite"/>
    </source>
</evidence>
<evidence type="ECO:0000256" key="15">
    <source>
        <dbReference type="ARBA" id="ARBA00023204"/>
    </source>
</evidence>
<evidence type="ECO:0000256" key="9">
    <source>
        <dbReference type="ARBA" id="ARBA00022801"/>
    </source>
</evidence>
<keyword evidence="9" id="KW-0378">Hydrolase</keyword>
<evidence type="ECO:0000256" key="7">
    <source>
        <dbReference type="ARBA" id="ARBA00022741"/>
    </source>
</evidence>
<dbReference type="PANTHER" id="PTHR12604">
    <property type="entry name" value="KU AUTOANTIGEN DNA HELICASE"/>
    <property type="match status" value="1"/>
</dbReference>
<reference evidence="20" key="1">
    <citation type="submission" date="2021-01" db="EMBL/GenBank/DDBJ databases">
        <authorList>
            <person name="Kaushik A."/>
        </authorList>
    </citation>
    <scope>NUCLEOTIDE SEQUENCE</scope>
    <source>
        <strain evidence="20">AG3-1AP</strain>
    </source>
</reference>
<dbReference type="Pfam" id="PF03731">
    <property type="entry name" value="Ku_N"/>
    <property type="match status" value="1"/>
</dbReference>
<dbReference type="InterPro" id="IPR014893">
    <property type="entry name" value="Ku_PK_bind"/>
</dbReference>
<accession>A0A8H3BQR4</accession>
<sequence length="812" mass="91361">MPTERAGYTATMFVVDVSPSMGTTRTVFLEPAEDGTERTKEVTHLQWALQYVMLKVQEMIHNGRKTDQCGVVLFGTEDTQNVVEDAHPGEGYTNIVEYIPIAHPTPSTLSKIAAITPSTHFGDPINGMIVAIQTQSEYLIRKPSWTRRMVLVTDGETPLEVEDWEATVDKINELAINTTIIGVDFDDEDFPFIEPDKSPAKRVNENFWTQFIDRVENGQIGTCAYALHETSRPEPRPTKSAMSNNVFRIGDPELFPEEVIEIAVKTSKATALVRPHSMKKFTKREVVAATQGGPSQAGASPDDYKHYVELKRRTDYVVKLIESGTEEEEGDEDREKQEPQGEVVEKETLVKAFKYGSTWVPCEEGHFEGLHTRKGIEVVSFIAENTYQRHFSMSEVQYIYADIGSSRAQVAFSSIVHAMFKKGFMAVVRWVNRDDSDPKMGVCKAEPGEVDYMMWVQIPFAEDVRRYPFPSLDRYVTKKNEVLEEHPYIPTSDMNAAMDDWVENMDLADAGPKDENGLRTEWFDLTQSFNPAVHRIKQALFHGAVVPDLKAEPVPPPHPEVTKYMESPRRVLKRSIPALEQCIRLFNVKEVPPKVPRKKEQKAIPVATENIDVDIDDILGPAVARSTPAPMQARPVSKRAVEPEKQPFKKPGHSLPSPTPSFAELPSAFHSTPKPDAKPKPGRIISNSRPLADFKKNIEAQGDLVSKVVEDMCAVIPEIVDASFSTQRYAEALECMQVLREVALKEDEIDAWNNFLREFKATCKSSGFRNKDFWSHVQKVGRKLSLISDTEAEENEGMSDVTDRAAAQFVKN</sequence>
<dbReference type="InterPro" id="IPR016194">
    <property type="entry name" value="SPOC-like_C_dom_sf"/>
</dbReference>
<evidence type="ECO:0000256" key="3">
    <source>
        <dbReference type="ARBA" id="ARBA00007726"/>
    </source>
</evidence>
<dbReference type="Pfam" id="PF08785">
    <property type="entry name" value="Ku_PK_bind"/>
    <property type="match status" value="1"/>
</dbReference>
<keyword evidence="11" id="KW-0067">ATP-binding</keyword>
<keyword evidence="13" id="KW-0238">DNA-binding</keyword>
<evidence type="ECO:0000256" key="5">
    <source>
        <dbReference type="ARBA" id="ARBA00021792"/>
    </source>
</evidence>
<dbReference type="GO" id="GO:0006303">
    <property type="term" value="P:double-strand break repair via nonhomologous end joining"/>
    <property type="evidence" value="ECO:0007669"/>
    <property type="project" value="InterPro"/>
</dbReference>
<organism evidence="20 21">
    <name type="scientific">Rhizoctonia solani</name>
    <dbReference type="NCBI Taxonomy" id="456999"/>
    <lineage>
        <taxon>Eukaryota</taxon>
        <taxon>Fungi</taxon>
        <taxon>Dikarya</taxon>
        <taxon>Basidiomycota</taxon>
        <taxon>Agaricomycotina</taxon>
        <taxon>Agaricomycetes</taxon>
        <taxon>Cantharellales</taxon>
        <taxon>Ceratobasidiaceae</taxon>
        <taxon>Rhizoctonia</taxon>
    </lineage>
</organism>
<evidence type="ECO:0000259" key="19">
    <source>
        <dbReference type="SMART" id="SM00559"/>
    </source>
</evidence>
<evidence type="ECO:0000256" key="6">
    <source>
        <dbReference type="ARBA" id="ARBA00022454"/>
    </source>
</evidence>
<dbReference type="SUPFAM" id="SSF100939">
    <property type="entry name" value="SPOC domain-like"/>
    <property type="match status" value="1"/>
</dbReference>
<dbReference type="Gene3D" id="3.40.50.410">
    <property type="entry name" value="von Willebrand factor, type A domain"/>
    <property type="match status" value="1"/>
</dbReference>
<keyword evidence="16" id="KW-0539">Nucleus</keyword>
<evidence type="ECO:0000256" key="10">
    <source>
        <dbReference type="ARBA" id="ARBA00022806"/>
    </source>
</evidence>
<dbReference type="Gene3D" id="1.10.1600.10">
    <property type="match status" value="1"/>
</dbReference>
<dbReference type="EMBL" id="CAJMWV010002425">
    <property type="protein sequence ID" value="CAE6462403.1"/>
    <property type="molecule type" value="Genomic_DNA"/>
</dbReference>
<evidence type="ECO:0000256" key="14">
    <source>
        <dbReference type="ARBA" id="ARBA00023172"/>
    </source>
</evidence>
<gene>
    <name evidence="20" type="ORF">RDB_LOCUS77756</name>
</gene>
<dbReference type="GO" id="GO:0043564">
    <property type="term" value="C:Ku70:Ku80 complex"/>
    <property type="evidence" value="ECO:0007669"/>
    <property type="project" value="InterPro"/>
</dbReference>
<keyword evidence="7" id="KW-0547">Nucleotide-binding</keyword>
<evidence type="ECO:0000256" key="2">
    <source>
        <dbReference type="ARBA" id="ARBA00004574"/>
    </source>
</evidence>
<evidence type="ECO:0000256" key="13">
    <source>
        <dbReference type="ARBA" id="ARBA00023125"/>
    </source>
</evidence>
<feature type="domain" description="Ku" evidence="19">
    <location>
        <begin position="341"/>
        <end position="475"/>
    </location>
</feature>
<dbReference type="GO" id="GO:0003678">
    <property type="term" value="F:DNA helicase activity"/>
    <property type="evidence" value="ECO:0007669"/>
    <property type="project" value="UniProtKB-EC"/>
</dbReference>
<dbReference type="Proteomes" id="UP000663831">
    <property type="component" value="Unassembled WGS sequence"/>
</dbReference>
<dbReference type="SMART" id="SM00559">
    <property type="entry name" value="Ku78"/>
    <property type="match status" value="1"/>
</dbReference>
<feature type="region of interest" description="Disordered" evidence="18">
    <location>
        <begin position="627"/>
        <end position="682"/>
    </location>
</feature>
<dbReference type="EC" id="3.6.4.12" evidence="4"/>
<evidence type="ECO:0000256" key="17">
    <source>
        <dbReference type="ARBA" id="ARBA00031847"/>
    </source>
</evidence>
<dbReference type="InterPro" id="IPR036494">
    <property type="entry name" value="Ku_C_sf"/>
</dbReference>
<evidence type="ECO:0000313" key="21">
    <source>
        <dbReference type="Proteomes" id="UP000663831"/>
    </source>
</evidence>
<keyword evidence="15" id="KW-0234">DNA repair</keyword>
<comment type="subcellular location">
    <subcellularLocation>
        <location evidence="2">Chromosome</location>
        <location evidence="2">Telomere</location>
    </subcellularLocation>
    <subcellularLocation>
        <location evidence="1">Nucleus</location>
    </subcellularLocation>
</comment>
<dbReference type="GO" id="GO:0003690">
    <property type="term" value="F:double-stranded DNA binding"/>
    <property type="evidence" value="ECO:0007669"/>
    <property type="project" value="TreeGrafter"/>
</dbReference>
<dbReference type="FunFam" id="1.10.1600.10:FF:000002">
    <property type="entry name" value="X-ray repair cross-complementing protein 5"/>
    <property type="match status" value="1"/>
</dbReference>
<evidence type="ECO:0000256" key="8">
    <source>
        <dbReference type="ARBA" id="ARBA00022763"/>
    </source>
</evidence>
<keyword evidence="12" id="KW-0779">Telomere</keyword>
<dbReference type="GO" id="GO:0000781">
    <property type="term" value="C:chromosome, telomeric region"/>
    <property type="evidence" value="ECO:0007669"/>
    <property type="project" value="UniProtKB-SubCell"/>
</dbReference>
<proteinExistence type="inferred from homology"/>
<keyword evidence="10" id="KW-0347">Helicase</keyword>
<keyword evidence="6" id="KW-0158">Chromosome</keyword>
<keyword evidence="8" id="KW-0227">DNA damage</keyword>
<dbReference type="InterPro" id="IPR006164">
    <property type="entry name" value="DNA_bd_Ku70/Ku80"/>
</dbReference>
<feature type="region of interest" description="Disordered" evidence="18">
    <location>
        <begin position="323"/>
        <end position="342"/>
    </location>
</feature>
<dbReference type="GO" id="GO:0000723">
    <property type="term" value="P:telomere maintenance"/>
    <property type="evidence" value="ECO:0007669"/>
    <property type="project" value="InterPro"/>
</dbReference>